<dbReference type="AlphaFoldDB" id="A0A0F8XZJ7"/>
<evidence type="ECO:0008006" key="2">
    <source>
        <dbReference type="Google" id="ProtNLM"/>
    </source>
</evidence>
<dbReference type="Pfam" id="PF13481">
    <property type="entry name" value="AAA_25"/>
    <property type="match status" value="1"/>
</dbReference>
<dbReference type="InterPro" id="IPR027417">
    <property type="entry name" value="P-loop_NTPase"/>
</dbReference>
<dbReference type="EMBL" id="LAZR01069611">
    <property type="protein sequence ID" value="KKK47374.1"/>
    <property type="molecule type" value="Genomic_DNA"/>
</dbReference>
<dbReference type="Gene3D" id="3.40.50.300">
    <property type="entry name" value="P-loop containing nucleotide triphosphate hydrolases"/>
    <property type="match status" value="1"/>
</dbReference>
<proteinExistence type="predicted"/>
<reference evidence="1" key="1">
    <citation type="journal article" date="2015" name="Nature">
        <title>Complex archaea that bridge the gap between prokaryotes and eukaryotes.</title>
        <authorList>
            <person name="Spang A."/>
            <person name="Saw J.H."/>
            <person name="Jorgensen S.L."/>
            <person name="Zaremba-Niedzwiedzka K."/>
            <person name="Martijn J."/>
            <person name="Lind A.E."/>
            <person name="van Eijk R."/>
            <person name="Schleper C."/>
            <person name="Guy L."/>
            <person name="Ettema T.J."/>
        </authorList>
    </citation>
    <scope>NUCLEOTIDE SEQUENCE</scope>
</reference>
<feature type="non-terminal residue" evidence="1">
    <location>
        <position position="304"/>
    </location>
</feature>
<name>A0A0F8XZJ7_9ZZZZ</name>
<comment type="caution">
    <text evidence="1">The sequence shown here is derived from an EMBL/GenBank/DDBJ whole genome shotgun (WGS) entry which is preliminary data.</text>
</comment>
<protein>
    <recommendedName>
        <fullName evidence="2">AAA+ ATPase domain-containing protein</fullName>
    </recommendedName>
</protein>
<dbReference type="SUPFAM" id="SSF52540">
    <property type="entry name" value="P-loop containing nucleoside triphosphate hydrolases"/>
    <property type="match status" value="1"/>
</dbReference>
<evidence type="ECO:0000313" key="1">
    <source>
        <dbReference type="EMBL" id="KKK47374.1"/>
    </source>
</evidence>
<sequence>MNLSNIEGASENFSQYLIENIKAPCLQQEAFVRFNNTIVIIAMTKDTKDTPDEQLTPNLDFDQIAKNPESITEESSPSVLSISTMNESLLQAAKLTVPQNLFSTFWFEGELCILFSDTNLGKSILAVQIGDSITSGKRIFNIPDRPRPQKVGYLDIELFGKQFEARYIDGLGDHYKFSDNFHRLEINPETIDEHDSLENQVLSDIESISKKNGIKVFIIDNITALITDFEKSKNAIRLMKTLNILKRREGMSFLVLAHTPKVDNTKPITQNHLAGSKALINLVDSAFAIGISITNEKTRYLKQI</sequence>
<gene>
    <name evidence="1" type="ORF">LCGC14_3155850</name>
</gene>
<organism evidence="1">
    <name type="scientific">marine sediment metagenome</name>
    <dbReference type="NCBI Taxonomy" id="412755"/>
    <lineage>
        <taxon>unclassified sequences</taxon>
        <taxon>metagenomes</taxon>
        <taxon>ecological metagenomes</taxon>
    </lineage>
</organism>
<accession>A0A0F8XZJ7</accession>